<gene>
    <name evidence="1" type="ORF">METZ01_LOCUS242843</name>
</gene>
<name>A0A382HS48_9ZZZZ</name>
<organism evidence="1">
    <name type="scientific">marine metagenome</name>
    <dbReference type="NCBI Taxonomy" id="408172"/>
    <lineage>
        <taxon>unclassified sequences</taxon>
        <taxon>metagenomes</taxon>
        <taxon>ecological metagenomes</taxon>
    </lineage>
</organism>
<dbReference type="AlphaFoldDB" id="A0A382HS48"/>
<dbReference type="EMBL" id="UINC01062915">
    <property type="protein sequence ID" value="SVB89989.1"/>
    <property type="molecule type" value="Genomic_DNA"/>
</dbReference>
<feature type="non-terminal residue" evidence="1">
    <location>
        <position position="1"/>
    </location>
</feature>
<reference evidence="1" key="1">
    <citation type="submission" date="2018-05" db="EMBL/GenBank/DDBJ databases">
        <authorList>
            <person name="Lanie J.A."/>
            <person name="Ng W.-L."/>
            <person name="Kazmierczak K.M."/>
            <person name="Andrzejewski T.M."/>
            <person name="Davidsen T.M."/>
            <person name="Wayne K.J."/>
            <person name="Tettelin H."/>
            <person name="Glass J.I."/>
            <person name="Rusch D."/>
            <person name="Podicherti R."/>
            <person name="Tsui H.-C.T."/>
            <person name="Winkler M.E."/>
        </authorList>
    </citation>
    <scope>NUCLEOTIDE SEQUENCE</scope>
</reference>
<proteinExistence type="predicted"/>
<sequence>TACLFYPLGIQVNTNASFLGHAFRVGG</sequence>
<protein>
    <submittedName>
        <fullName evidence="1">Uncharacterized protein</fullName>
    </submittedName>
</protein>
<evidence type="ECO:0000313" key="1">
    <source>
        <dbReference type="EMBL" id="SVB89989.1"/>
    </source>
</evidence>
<accession>A0A382HS48</accession>